<evidence type="ECO:0000256" key="4">
    <source>
        <dbReference type="ARBA" id="ARBA00023163"/>
    </source>
</evidence>
<evidence type="ECO:0000259" key="5">
    <source>
        <dbReference type="PROSITE" id="PS50931"/>
    </source>
</evidence>
<dbReference type="RefSeq" id="WP_380666732.1">
    <property type="nucleotide sequence ID" value="NZ_JBHTCJ010000004.1"/>
</dbReference>
<dbReference type="Pfam" id="PF00126">
    <property type="entry name" value="HTH_1"/>
    <property type="match status" value="1"/>
</dbReference>
<keyword evidence="2" id="KW-0805">Transcription regulation</keyword>
<gene>
    <name evidence="6" type="ORF">ACFQRI_09495</name>
</gene>
<dbReference type="Proteomes" id="UP001596504">
    <property type="component" value="Unassembled WGS sequence"/>
</dbReference>
<dbReference type="EMBL" id="JBHTCJ010000004">
    <property type="protein sequence ID" value="MFC7341647.1"/>
    <property type="molecule type" value="Genomic_DNA"/>
</dbReference>
<name>A0ABW2LGL9_9PSEU</name>
<evidence type="ECO:0000313" key="7">
    <source>
        <dbReference type="Proteomes" id="UP001596504"/>
    </source>
</evidence>
<dbReference type="PRINTS" id="PR00039">
    <property type="entry name" value="HTHLYSR"/>
</dbReference>
<dbReference type="InterPro" id="IPR005119">
    <property type="entry name" value="LysR_subst-bd"/>
</dbReference>
<dbReference type="Gene3D" id="1.10.10.10">
    <property type="entry name" value="Winged helix-like DNA-binding domain superfamily/Winged helix DNA-binding domain"/>
    <property type="match status" value="1"/>
</dbReference>
<dbReference type="InterPro" id="IPR000847">
    <property type="entry name" value="LysR_HTH_N"/>
</dbReference>
<evidence type="ECO:0000256" key="1">
    <source>
        <dbReference type="ARBA" id="ARBA00009437"/>
    </source>
</evidence>
<organism evidence="6 7">
    <name type="scientific">Saccharopolyspora griseoalba</name>
    <dbReference type="NCBI Taxonomy" id="1431848"/>
    <lineage>
        <taxon>Bacteria</taxon>
        <taxon>Bacillati</taxon>
        <taxon>Actinomycetota</taxon>
        <taxon>Actinomycetes</taxon>
        <taxon>Pseudonocardiales</taxon>
        <taxon>Pseudonocardiaceae</taxon>
        <taxon>Saccharopolyspora</taxon>
    </lineage>
</organism>
<sequence length="282" mass="30858">MELRHIRAFLAVARRGSFTRAAEELLITQPALSRTVAQLEEVLGVELVDRSARRIGLTGPGQEFLPHAEQIIAALDRGIAAVRKDLAVRLGFSWLLPDPWAQRAMSGFEADVGSSVTLVRCDDLLQALRERAVDVALVRGPIRHAPKTARAVHLYDETRVAVCSESNALAHRERLNWTEVPSWPLVVNTRSGTTGPWSFPPGEGPEQVIETGNFDEWLESVAANRGIGVVPEVARRRISHRAVRFLPLTGAPSSPVHLVHLPGHRGHLLDRFLEAAVAAAAP</sequence>
<dbReference type="SUPFAM" id="SSF53850">
    <property type="entry name" value="Periplasmic binding protein-like II"/>
    <property type="match status" value="1"/>
</dbReference>
<reference evidence="7" key="1">
    <citation type="journal article" date="2019" name="Int. J. Syst. Evol. Microbiol.">
        <title>The Global Catalogue of Microorganisms (GCM) 10K type strain sequencing project: providing services to taxonomists for standard genome sequencing and annotation.</title>
        <authorList>
            <consortium name="The Broad Institute Genomics Platform"/>
            <consortium name="The Broad Institute Genome Sequencing Center for Infectious Disease"/>
            <person name="Wu L."/>
            <person name="Ma J."/>
        </authorList>
    </citation>
    <scope>NUCLEOTIDE SEQUENCE [LARGE SCALE GENOMIC DNA]</scope>
    <source>
        <strain evidence="7">WLHS5</strain>
    </source>
</reference>
<proteinExistence type="inferred from homology"/>
<evidence type="ECO:0000313" key="6">
    <source>
        <dbReference type="EMBL" id="MFC7341647.1"/>
    </source>
</evidence>
<evidence type="ECO:0000256" key="2">
    <source>
        <dbReference type="ARBA" id="ARBA00023015"/>
    </source>
</evidence>
<keyword evidence="7" id="KW-1185">Reference proteome</keyword>
<keyword evidence="3" id="KW-0238">DNA-binding</keyword>
<comment type="caution">
    <text evidence="6">The sequence shown here is derived from an EMBL/GenBank/DDBJ whole genome shotgun (WGS) entry which is preliminary data.</text>
</comment>
<keyword evidence="4" id="KW-0804">Transcription</keyword>
<dbReference type="PROSITE" id="PS50931">
    <property type="entry name" value="HTH_LYSR"/>
    <property type="match status" value="1"/>
</dbReference>
<dbReference type="InterPro" id="IPR036390">
    <property type="entry name" value="WH_DNA-bd_sf"/>
</dbReference>
<evidence type="ECO:0000256" key="3">
    <source>
        <dbReference type="ARBA" id="ARBA00023125"/>
    </source>
</evidence>
<dbReference type="InterPro" id="IPR036388">
    <property type="entry name" value="WH-like_DNA-bd_sf"/>
</dbReference>
<dbReference type="CDD" id="cd05466">
    <property type="entry name" value="PBP2_LTTR_substrate"/>
    <property type="match status" value="1"/>
</dbReference>
<dbReference type="Pfam" id="PF03466">
    <property type="entry name" value="LysR_substrate"/>
    <property type="match status" value="1"/>
</dbReference>
<dbReference type="PANTHER" id="PTHR30346">
    <property type="entry name" value="TRANSCRIPTIONAL DUAL REGULATOR HCAR-RELATED"/>
    <property type="match status" value="1"/>
</dbReference>
<protein>
    <submittedName>
        <fullName evidence="6">LysR family transcriptional regulator</fullName>
    </submittedName>
</protein>
<accession>A0ABW2LGL9</accession>
<dbReference type="Gene3D" id="3.40.190.10">
    <property type="entry name" value="Periplasmic binding protein-like II"/>
    <property type="match status" value="2"/>
</dbReference>
<feature type="domain" description="HTH lysR-type" evidence="5">
    <location>
        <begin position="1"/>
        <end position="58"/>
    </location>
</feature>
<comment type="similarity">
    <text evidence="1">Belongs to the LysR transcriptional regulatory family.</text>
</comment>
<dbReference type="SUPFAM" id="SSF46785">
    <property type="entry name" value="Winged helix' DNA-binding domain"/>
    <property type="match status" value="1"/>
</dbReference>
<dbReference type="PANTHER" id="PTHR30346:SF17">
    <property type="entry name" value="LYSR FAMILY TRANSCRIPTIONAL REGULATOR"/>
    <property type="match status" value="1"/>
</dbReference>